<evidence type="ECO:0000259" key="1">
    <source>
        <dbReference type="Pfam" id="PF14210"/>
    </source>
</evidence>
<dbReference type="KEGG" id="sii:LD85_0358"/>
<evidence type="ECO:0000313" key="3">
    <source>
        <dbReference type="Proteomes" id="UP000001404"/>
    </source>
</evidence>
<proteinExistence type="predicted"/>
<gene>
    <name evidence="2" type="ordered locus">LD85_0358</name>
</gene>
<dbReference type="InterPro" id="IPR025471">
    <property type="entry name" value="DUF4322"/>
</dbReference>
<dbReference type="EMBL" id="CP001731">
    <property type="protein sequence ID" value="ADB86147.1"/>
    <property type="molecule type" value="Genomic_DNA"/>
</dbReference>
<dbReference type="HOGENOM" id="CLU_3113239_0_0_2"/>
<feature type="domain" description="DUF4322" evidence="1">
    <location>
        <begin position="2"/>
        <end position="39"/>
    </location>
</feature>
<dbReference type="AlphaFoldDB" id="D2PFH4"/>
<reference evidence="3" key="1">
    <citation type="journal article" date="2009" name="Proc. Natl. Acad. Sci. U.S.A.">
        <title>Biogeography of the Sulfolobus islandicus pan-genome.</title>
        <authorList>
            <person name="Reno M.L."/>
            <person name="Held N.L."/>
            <person name="Fields C.J."/>
            <person name="Burke P.V."/>
            <person name="Whitaker R.J."/>
        </authorList>
    </citation>
    <scope>NUCLEOTIDE SEQUENCE [LARGE SCALE GENOMIC DNA]</scope>
    <source>
        <strain evidence="3">L.D.8.5 / Lassen #2</strain>
    </source>
</reference>
<name>D2PFH4_SACI9</name>
<sequence length="50" mass="5700">MQIEEKLFSIINFKGRKAEEVKKTLVTAALTNDSVENKTICCGRFWAAHE</sequence>
<organism evidence="2 3">
    <name type="scientific">Saccharolobus islandicus (strain L.D.8.5 / Lassen #2)</name>
    <name type="common">Sulfolobus islandicus</name>
    <dbReference type="NCBI Taxonomy" id="425944"/>
    <lineage>
        <taxon>Archaea</taxon>
        <taxon>Thermoproteota</taxon>
        <taxon>Thermoprotei</taxon>
        <taxon>Sulfolobales</taxon>
        <taxon>Sulfolobaceae</taxon>
        <taxon>Saccharolobus</taxon>
    </lineage>
</organism>
<protein>
    <recommendedName>
        <fullName evidence="1">DUF4322 domain-containing protein</fullName>
    </recommendedName>
</protein>
<dbReference type="Pfam" id="PF14210">
    <property type="entry name" value="DUF4322"/>
    <property type="match status" value="1"/>
</dbReference>
<accession>D2PFH4</accession>
<evidence type="ECO:0000313" key="2">
    <source>
        <dbReference type="EMBL" id="ADB86147.1"/>
    </source>
</evidence>
<dbReference type="Proteomes" id="UP000001404">
    <property type="component" value="Chromosome"/>
</dbReference>